<evidence type="ECO:0000313" key="1">
    <source>
        <dbReference type="EMBL" id="MEN5378908.1"/>
    </source>
</evidence>
<evidence type="ECO:0000313" key="2">
    <source>
        <dbReference type="Proteomes" id="UP001409291"/>
    </source>
</evidence>
<dbReference type="RefSeq" id="WP_346581771.1">
    <property type="nucleotide sequence ID" value="NZ_JBDJNQ010000008.1"/>
</dbReference>
<protein>
    <submittedName>
        <fullName evidence="1">Uncharacterized protein</fullName>
    </submittedName>
</protein>
<name>A0ABV0BY47_9SPHI</name>
<dbReference type="EMBL" id="JBDJNQ010000008">
    <property type="protein sequence ID" value="MEN5378908.1"/>
    <property type="molecule type" value="Genomic_DNA"/>
</dbReference>
<sequence>MNPSDLIQVSAAMIDQRLKQIIRHVVAKDTREVIQIHELNAEIDATVNKIHTLRSTIANMIKEIKA</sequence>
<gene>
    <name evidence="1" type="ORF">ABE541_16725</name>
</gene>
<reference evidence="1 2" key="1">
    <citation type="submission" date="2024-04" db="EMBL/GenBank/DDBJ databases">
        <title>WGS of bacteria from Torrens River.</title>
        <authorList>
            <person name="Wyrsch E.R."/>
            <person name="Drigo B."/>
        </authorList>
    </citation>
    <scope>NUCLEOTIDE SEQUENCE [LARGE SCALE GENOMIC DNA]</scope>
    <source>
        <strain evidence="1 2">TWI391</strain>
    </source>
</reference>
<accession>A0ABV0BY47</accession>
<organism evidence="1 2">
    <name type="scientific">Sphingobacterium kitahiroshimense</name>
    <dbReference type="NCBI Taxonomy" id="470446"/>
    <lineage>
        <taxon>Bacteria</taxon>
        <taxon>Pseudomonadati</taxon>
        <taxon>Bacteroidota</taxon>
        <taxon>Sphingobacteriia</taxon>
        <taxon>Sphingobacteriales</taxon>
        <taxon>Sphingobacteriaceae</taxon>
        <taxon>Sphingobacterium</taxon>
    </lineage>
</organism>
<proteinExistence type="predicted"/>
<comment type="caution">
    <text evidence="1">The sequence shown here is derived from an EMBL/GenBank/DDBJ whole genome shotgun (WGS) entry which is preliminary data.</text>
</comment>
<keyword evidence="2" id="KW-1185">Reference proteome</keyword>
<dbReference type="Proteomes" id="UP001409291">
    <property type="component" value="Unassembled WGS sequence"/>
</dbReference>